<dbReference type="AlphaFoldDB" id="A7VTH0"/>
<organism evidence="1 2">
    <name type="scientific">[Clostridium] leptum DSM 753</name>
    <dbReference type="NCBI Taxonomy" id="428125"/>
    <lineage>
        <taxon>Bacteria</taxon>
        <taxon>Bacillati</taxon>
        <taxon>Bacillota</taxon>
        <taxon>Clostridia</taxon>
        <taxon>Eubacteriales</taxon>
        <taxon>Oscillospiraceae</taxon>
        <taxon>Oscillospiraceae incertae sedis</taxon>
    </lineage>
</organism>
<evidence type="ECO:0000313" key="1">
    <source>
        <dbReference type="EMBL" id="EDO61466.1"/>
    </source>
</evidence>
<dbReference type="EMBL" id="ABCB02000018">
    <property type="protein sequence ID" value="EDO61466.1"/>
    <property type="molecule type" value="Genomic_DNA"/>
</dbReference>
<evidence type="ECO:0000313" key="2">
    <source>
        <dbReference type="Proteomes" id="UP000003490"/>
    </source>
</evidence>
<accession>A7VTH0</accession>
<dbReference type="Proteomes" id="UP000003490">
    <property type="component" value="Unassembled WGS sequence"/>
</dbReference>
<reference evidence="1 2" key="2">
    <citation type="submission" date="2007-08" db="EMBL/GenBank/DDBJ databases">
        <authorList>
            <person name="Fulton L."/>
            <person name="Clifton S."/>
            <person name="Fulton B."/>
            <person name="Xu J."/>
            <person name="Minx P."/>
            <person name="Pepin K.H."/>
            <person name="Johnson M."/>
            <person name="Thiruvilangam P."/>
            <person name="Bhonagiri V."/>
            <person name="Nash W.E."/>
            <person name="Wang C."/>
            <person name="Mardis E.R."/>
            <person name="Wilson R.K."/>
        </authorList>
    </citation>
    <scope>NUCLEOTIDE SEQUENCE [LARGE SCALE GENOMIC DNA]</scope>
    <source>
        <strain evidence="1 2">DSM 753</strain>
    </source>
</reference>
<proteinExistence type="predicted"/>
<name>A7VTH0_9FIRM</name>
<gene>
    <name evidence="1" type="ORF">CLOLEP_01862</name>
</gene>
<comment type="caution">
    <text evidence="1">The sequence shown here is derived from an EMBL/GenBank/DDBJ whole genome shotgun (WGS) entry which is preliminary data.</text>
</comment>
<dbReference type="HOGENOM" id="CLU_2877905_0_0_9"/>
<sequence length="63" mass="6852">MRCSVISAPEKAKIFEVFTPALTRPAGCAQTISHLQIPLAIEINYSAAGVFNWLGILRAFNGF</sequence>
<reference evidence="1 2" key="1">
    <citation type="submission" date="2007-08" db="EMBL/GenBank/DDBJ databases">
        <title>Draft genome sequence of Clostridium leptum (DSM 753).</title>
        <authorList>
            <person name="Sudarsanam P."/>
            <person name="Ley R."/>
            <person name="Guruge J."/>
            <person name="Turnbaugh P.J."/>
            <person name="Mahowald M."/>
            <person name="Liep D."/>
            <person name="Gordon J."/>
        </authorList>
    </citation>
    <scope>NUCLEOTIDE SEQUENCE [LARGE SCALE GENOMIC DNA]</scope>
    <source>
        <strain evidence="1 2">DSM 753</strain>
    </source>
</reference>
<protein>
    <submittedName>
        <fullName evidence="1">Uncharacterized protein</fullName>
    </submittedName>
</protein>